<feature type="compositionally biased region" description="Basic and acidic residues" evidence="1">
    <location>
        <begin position="14"/>
        <end position="29"/>
    </location>
</feature>
<dbReference type="Proteomes" id="UP000237073">
    <property type="component" value="Unassembled WGS sequence"/>
</dbReference>
<dbReference type="AlphaFoldDB" id="A0A2P5GL37"/>
<evidence type="ECO:0000313" key="6">
    <source>
        <dbReference type="Proteomes" id="UP000247005"/>
    </source>
</evidence>
<reference evidence="5 6" key="1">
    <citation type="submission" date="2018-01" db="EMBL/GenBank/DDBJ databases">
        <title>Superficieibacter electus gen. nov., sp. nov., an extended-spectrum beta-lactamase possessing member of the Enterobacteriaceae family, isolated from intensive care unit surfaces.</title>
        <authorList>
            <person name="Potter R.F."/>
            <person name="D'Souza A.W."/>
        </authorList>
    </citation>
    <scope>NUCLEOTIDE SEQUENCE [LARGE SCALE GENOMIC DNA]</scope>
    <source>
        <strain evidence="4 6">BP-1</strain>
        <strain evidence="3 5">BP-2</strain>
    </source>
</reference>
<dbReference type="RefSeq" id="WP_103676752.1">
    <property type="nucleotide sequence ID" value="NZ_PQGD01000017.1"/>
</dbReference>
<dbReference type="EMBL" id="PQGD01000017">
    <property type="protein sequence ID" value="POP45484.1"/>
    <property type="molecule type" value="Genomic_DNA"/>
</dbReference>
<proteinExistence type="predicted"/>
<feature type="domain" description="Lysine-specific metallo-endopeptidase" evidence="2">
    <location>
        <begin position="16"/>
        <end position="174"/>
    </location>
</feature>
<evidence type="ECO:0000313" key="5">
    <source>
        <dbReference type="Proteomes" id="UP000237073"/>
    </source>
</evidence>
<dbReference type="GO" id="GO:0004222">
    <property type="term" value="F:metalloendopeptidase activity"/>
    <property type="evidence" value="ECO:0007669"/>
    <property type="project" value="InterPro"/>
</dbReference>
<dbReference type="OrthoDB" id="6630201at2"/>
<gene>
    <name evidence="4" type="ORF">CHU32_20000</name>
    <name evidence="3" type="ORF">CHU33_14310</name>
</gene>
<dbReference type="EMBL" id="PQGE01000011">
    <property type="protein sequence ID" value="POP44155.1"/>
    <property type="molecule type" value="Genomic_DNA"/>
</dbReference>
<dbReference type="Proteomes" id="UP000247005">
    <property type="component" value="Unassembled WGS sequence"/>
</dbReference>
<name>A0A2P5GL37_9ENTR</name>
<evidence type="ECO:0000313" key="4">
    <source>
        <dbReference type="EMBL" id="POP45484.1"/>
    </source>
</evidence>
<organism evidence="4 6">
    <name type="scientific">Superficieibacter electus</name>
    <dbReference type="NCBI Taxonomy" id="2022662"/>
    <lineage>
        <taxon>Bacteria</taxon>
        <taxon>Pseudomonadati</taxon>
        <taxon>Pseudomonadota</taxon>
        <taxon>Gammaproteobacteria</taxon>
        <taxon>Enterobacterales</taxon>
        <taxon>Enterobacteriaceae</taxon>
        <taxon>Superficieibacter</taxon>
    </lineage>
</organism>
<evidence type="ECO:0000313" key="3">
    <source>
        <dbReference type="EMBL" id="POP44155.1"/>
    </source>
</evidence>
<dbReference type="InterPro" id="IPR029463">
    <property type="entry name" value="Lys_MEP"/>
</dbReference>
<evidence type="ECO:0000256" key="1">
    <source>
        <dbReference type="SAM" id="MobiDB-lite"/>
    </source>
</evidence>
<sequence>MKYDAVITIDSEEEKNKAKKEDPDTPRDPYIEKRENITAYQFMKEGVDRMIVICEHLKVKDPVNGNERIHGNFVNLTDDDRATANVPADQTLSLSLDLYETTLKINIFQRFVCKPLTGVESQVSSLCHELSHYYRSGENGKYGGMGTDDIPTKGGFSREKNYLGTAKDLKKMVISMFLKMHIMLKSIFA</sequence>
<keyword evidence="5" id="KW-1185">Reference proteome</keyword>
<accession>A0A2P5GL37</accession>
<comment type="caution">
    <text evidence="4">The sequence shown here is derived from an EMBL/GenBank/DDBJ whole genome shotgun (WGS) entry which is preliminary data.</text>
</comment>
<dbReference type="SMART" id="SM01351">
    <property type="entry name" value="Aspzincin_M35"/>
    <property type="match status" value="1"/>
</dbReference>
<protein>
    <recommendedName>
        <fullName evidence="2">Lysine-specific metallo-endopeptidase domain-containing protein</fullName>
    </recommendedName>
</protein>
<evidence type="ECO:0000259" key="2">
    <source>
        <dbReference type="SMART" id="SM01351"/>
    </source>
</evidence>
<feature type="region of interest" description="Disordered" evidence="1">
    <location>
        <begin position="1"/>
        <end position="29"/>
    </location>
</feature>